<dbReference type="Pfam" id="PF13370">
    <property type="entry name" value="Fer4_13"/>
    <property type="match status" value="1"/>
</dbReference>
<dbReference type="Proteomes" id="UP001596083">
    <property type="component" value="Unassembled WGS sequence"/>
</dbReference>
<dbReference type="Gene3D" id="3.30.70.20">
    <property type="match status" value="1"/>
</dbReference>
<evidence type="ECO:0000256" key="7">
    <source>
        <dbReference type="ARBA" id="ARBA00023291"/>
    </source>
</evidence>
<evidence type="ECO:0000313" key="10">
    <source>
        <dbReference type="Proteomes" id="UP001596083"/>
    </source>
</evidence>
<dbReference type="InterPro" id="IPR051269">
    <property type="entry name" value="Fe-S_cluster_ET"/>
</dbReference>
<comment type="caution">
    <text evidence="9">The sequence shown here is derived from an EMBL/GenBank/DDBJ whole genome shotgun (WGS) entry which is preliminary data.</text>
</comment>
<dbReference type="PANTHER" id="PTHR36923">
    <property type="entry name" value="FERREDOXIN"/>
    <property type="match status" value="1"/>
</dbReference>
<dbReference type="RefSeq" id="WP_390320217.1">
    <property type="nucleotide sequence ID" value="NZ_JBHSPB010000020.1"/>
</dbReference>
<evidence type="ECO:0000313" key="9">
    <source>
        <dbReference type="EMBL" id="MFC5723802.1"/>
    </source>
</evidence>
<keyword evidence="5" id="KW-0408">Iron</keyword>
<protein>
    <submittedName>
        <fullName evidence="9">Ferredoxin</fullName>
    </submittedName>
</protein>
<reference evidence="10" key="1">
    <citation type="journal article" date="2019" name="Int. J. Syst. Evol. Microbiol.">
        <title>The Global Catalogue of Microorganisms (GCM) 10K type strain sequencing project: providing services to taxonomists for standard genome sequencing and annotation.</title>
        <authorList>
            <consortium name="The Broad Institute Genomics Platform"/>
            <consortium name="The Broad Institute Genome Sequencing Center for Infectious Disease"/>
            <person name="Wu L."/>
            <person name="Ma J."/>
        </authorList>
    </citation>
    <scope>NUCLEOTIDE SEQUENCE [LARGE SCALE GENOMIC DNA]</scope>
    <source>
        <strain evidence="10">CGMCC 4.7304</strain>
    </source>
</reference>
<keyword evidence="10" id="KW-1185">Reference proteome</keyword>
<evidence type="ECO:0000256" key="4">
    <source>
        <dbReference type="ARBA" id="ARBA00022982"/>
    </source>
</evidence>
<feature type="compositionally biased region" description="Basic and acidic residues" evidence="8">
    <location>
        <begin position="41"/>
        <end position="51"/>
    </location>
</feature>
<keyword evidence="7" id="KW-0003">3Fe-4S</keyword>
<evidence type="ECO:0000256" key="3">
    <source>
        <dbReference type="ARBA" id="ARBA00022723"/>
    </source>
</evidence>
<evidence type="ECO:0000256" key="1">
    <source>
        <dbReference type="ARBA" id="ARBA00001927"/>
    </source>
</evidence>
<evidence type="ECO:0000256" key="5">
    <source>
        <dbReference type="ARBA" id="ARBA00023004"/>
    </source>
</evidence>
<evidence type="ECO:0000256" key="2">
    <source>
        <dbReference type="ARBA" id="ARBA00022448"/>
    </source>
</evidence>
<comment type="cofactor">
    <cofactor evidence="1">
        <name>[3Fe-4S] cluster</name>
        <dbReference type="ChEBI" id="CHEBI:21137"/>
    </cofactor>
</comment>
<evidence type="ECO:0000256" key="8">
    <source>
        <dbReference type="SAM" id="MobiDB-lite"/>
    </source>
</evidence>
<dbReference type="SUPFAM" id="SSF54862">
    <property type="entry name" value="4Fe-4S ferredoxins"/>
    <property type="match status" value="1"/>
</dbReference>
<evidence type="ECO:0000256" key="6">
    <source>
        <dbReference type="ARBA" id="ARBA00023014"/>
    </source>
</evidence>
<gene>
    <name evidence="9" type="ORF">ACFP1Z_26915</name>
</gene>
<dbReference type="PANTHER" id="PTHR36923:SF3">
    <property type="entry name" value="FERREDOXIN"/>
    <property type="match status" value="1"/>
</dbReference>
<proteinExistence type="predicted"/>
<sequence length="66" mass="7383">MRVTANRDTCTVSSLCVYRAPEVFDQDEDGHVVVLDPQPPEERRAAVRDAARSCPTRSIHVTEEAE</sequence>
<keyword evidence="3" id="KW-0479">Metal-binding</keyword>
<feature type="region of interest" description="Disordered" evidence="8">
    <location>
        <begin position="41"/>
        <end position="66"/>
    </location>
</feature>
<organism evidence="9 10">
    <name type="scientific">Streptomyces gamaensis</name>
    <dbReference type="NCBI Taxonomy" id="1763542"/>
    <lineage>
        <taxon>Bacteria</taxon>
        <taxon>Bacillati</taxon>
        <taxon>Actinomycetota</taxon>
        <taxon>Actinomycetes</taxon>
        <taxon>Kitasatosporales</taxon>
        <taxon>Streptomycetaceae</taxon>
        <taxon>Streptomyces</taxon>
    </lineage>
</organism>
<dbReference type="EMBL" id="JBHSPB010000020">
    <property type="protein sequence ID" value="MFC5723802.1"/>
    <property type="molecule type" value="Genomic_DNA"/>
</dbReference>
<keyword evidence="4" id="KW-0249">Electron transport</keyword>
<accession>A0ABW0Z7J0</accession>
<name>A0ABW0Z7J0_9ACTN</name>
<keyword evidence="2" id="KW-0813">Transport</keyword>
<keyword evidence="6" id="KW-0411">Iron-sulfur</keyword>